<accession>A0A3L8P7R8</accession>
<feature type="domain" description="DinB-like" evidence="1">
    <location>
        <begin position="93"/>
        <end position="236"/>
    </location>
</feature>
<keyword evidence="3" id="KW-1185">Reference proteome</keyword>
<evidence type="ECO:0000259" key="1">
    <source>
        <dbReference type="Pfam" id="PF12867"/>
    </source>
</evidence>
<dbReference type="Proteomes" id="UP000281708">
    <property type="component" value="Unassembled WGS sequence"/>
</dbReference>
<proteinExistence type="predicted"/>
<dbReference type="SUPFAM" id="SSF109854">
    <property type="entry name" value="DinB/YfiT-like putative metalloenzymes"/>
    <property type="match status" value="1"/>
</dbReference>
<dbReference type="Gene3D" id="2.160.20.80">
    <property type="entry name" value="E3 ubiquitin-protein ligase SopA"/>
    <property type="match status" value="1"/>
</dbReference>
<evidence type="ECO:0000313" key="2">
    <source>
        <dbReference type="EMBL" id="RLV51261.1"/>
    </source>
</evidence>
<name>A0A3L8P7R8_9ACTN</name>
<dbReference type="Pfam" id="PF12867">
    <property type="entry name" value="DinB_2"/>
    <property type="match status" value="1"/>
</dbReference>
<dbReference type="InterPro" id="IPR001646">
    <property type="entry name" value="5peptide_repeat"/>
</dbReference>
<dbReference type="Gene3D" id="1.20.120.450">
    <property type="entry name" value="dinb family like domain"/>
    <property type="match status" value="1"/>
</dbReference>
<dbReference type="SUPFAM" id="SSF141571">
    <property type="entry name" value="Pentapeptide repeat-like"/>
    <property type="match status" value="1"/>
</dbReference>
<protein>
    <submittedName>
        <fullName evidence="2">DinB family protein</fullName>
    </submittedName>
</protein>
<dbReference type="InterPro" id="IPR034660">
    <property type="entry name" value="DinB/YfiT-like"/>
</dbReference>
<dbReference type="InterPro" id="IPR024775">
    <property type="entry name" value="DinB-like"/>
</dbReference>
<reference evidence="2 3" key="1">
    <citation type="submission" date="2018-10" db="EMBL/GenBank/DDBJ databases">
        <title>Marmoricola sp. 4Q3S-7 whole genome shotgun sequence.</title>
        <authorList>
            <person name="Li F."/>
        </authorList>
    </citation>
    <scope>NUCLEOTIDE SEQUENCE [LARGE SCALE GENOMIC DNA]</scope>
    <source>
        <strain evidence="2 3">4Q3S-7</strain>
    </source>
</reference>
<dbReference type="OrthoDB" id="3542438at2"/>
<dbReference type="EMBL" id="RDBE01000001">
    <property type="protein sequence ID" value="RLV51261.1"/>
    <property type="molecule type" value="Genomic_DNA"/>
</dbReference>
<organism evidence="2 3">
    <name type="scientific">Nocardioides mangrovicus</name>
    <dbReference type="NCBI Taxonomy" id="2478913"/>
    <lineage>
        <taxon>Bacteria</taxon>
        <taxon>Bacillati</taxon>
        <taxon>Actinomycetota</taxon>
        <taxon>Actinomycetes</taxon>
        <taxon>Propionibacteriales</taxon>
        <taxon>Nocardioidaceae</taxon>
        <taxon>Nocardioides</taxon>
    </lineage>
</organism>
<dbReference type="Pfam" id="PF00805">
    <property type="entry name" value="Pentapeptide"/>
    <property type="match status" value="1"/>
</dbReference>
<comment type="caution">
    <text evidence="2">The sequence shown here is derived from an EMBL/GenBank/DDBJ whole genome shotgun (WGS) entry which is preliminary data.</text>
</comment>
<sequence>MFGARFHGVDLTGADFYHVDLSGARFRNIDLSGASIVSADLLDVTVTGDLRDVVVNEVDVVPLIEAELNRRDPDRAAAHPTDADGFRAGWELLARRWEETVARARALDPTQLQESVDGEWSFIETQRHLVYASQAWVGRGILGEAAPWHPLSLPWDQAPDMPGVPRDREVQPSLEEVLAVREHTRATVSGVIERLTDEQLDVEHTAPDDGVWPYGTHTVRDCLATVLDEEYEHRRFAERDLARLETPTT</sequence>
<gene>
    <name evidence="2" type="ORF">D9V37_02765</name>
</gene>
<dbReference type="AlphaFoldDB" id="A0A3L8P7R8"/>
<evidence type="ECO:0000313" key="3">
    <source>
        <dbReference type="Proteomes" id="UP000281708"/>
    </source>
</evidence>